<protein>
    <submittedName>
        <fullName evidence="1">Uncharacterized protein</fullName>
    </submittedName>
</protein>
<name>A0A017S3E9_ASPRC</name>
<accession>A0A017S3E9</accession>
<proteinExistence type="predicted"/>
<dbReference type="GeneID" id="63693197"/>
<dbReference type="AlphaFoldDB" id="A0A017S3E9"/>
<evidence type="ECO:0000313" key="1">
    <source>
        <dbReference type="EMBL" id="EYE91371.1"/>
    </source>
</evidence>
<dbReference type="OrthoDB" id="4440859at2759"/>
<dbReference type="HOGENOM" id="CLU_2687391_0_0_1"/>
<gene>
    <name evidence="1" type="ORF">EURHEDRAFT_242655</name>
</gene>
<organism evidence="1 2">
    <name type="scientific">Aspergillus ruber (strain CBS 135680)</name>
    <dbReference type="NCBI Taxonomy" id="1388766"/>
    <lineage>
        <taxon>Eukaryota</taxon>
        <taxon>Fungi</taxon>
        <taxon>Dikarya</taxon>
        <taxon>Ascomycota</taxon>
        <taxon>Pezizomycotina</taxon>
        <taxon>Eurotiomycetes</taxon>
        <taxon>Eurotiomycetidae</taxon>
        <taxon>Eurotiales</taxon>
        <taxon>Aspergillaceae</taxon>
        <taxon>Aspergillus</taxon>
        <taxon>Aspergillus subgen. Aspergillus</taxon>
    </lineage>
</organism>
<dbReference type="Proteomes" id="UP000019804">
    <property type="component" value="Unassembled WGS sequence"/>
</dbReference>
<dbReference type="RefSeq" id="XP_040635061.1">
    <property type="nucleotide sequence ID" value="XM_040778073.1"/>
</dbReference>
<dbReference type="EMBL" id="KK088445">
    <property type="protein sequence ID" value="EYE91371.1"/>
    <property type="molecule type" value="Genomic_DNA"/>
</dbReference>
<keyword evidence="2" id="KW-1185">Reference proteome</keyword>
<evidence type="ECO:0000313" key="2">
    <source>
        <dbReference type="Proteomes" id="UP000019804"/>
    </source>
</evidence>
<reference evidence="2" key="1">
    <citation type="journal article" date="2014" name="Nat. Commun.">
        <title>Genomic adaptations of the halophilic Dead Sea filamentous fungus Eurotium rubrum.</title>
        <authorList>
            <person name="Kis-Papo T."/>
            <person name="Weig A.R."/>
            <person name="Riley R."/>
            <person name="Persoh D."/>
            <person name="Salamov A."/>
            <person name="Sun H."/>
            <person name="Lipzen A."/>
            <person name="Wasser S.P."/>
            <person name="Rambold G."/>
            <person name="Grigoriev I.V."/>
            <person name="Nevo E."/>
        </authorList>
    </citation>
    <scope>NUCLEOTIDE SEQUENCE [LARGE SCALE GENOMIC DNA]</scope>
    <source>
        <strain evidence="2">CBS 135680</strain>
    </source>
</reference>
<sequence length="74" mass="8164">MQKDMGKSKLQAGKQYAIQVTWTKSEPGSSAATDTPAKIQMKNTQKKYGFDHTAITVGKFEKTGKNHDLDFVGD</sequence>